<evidence type="ECO:0000256" key="1">
    <source>
        <dbReference type="SAM" id="MobiDB-lite"/>
    </source>
</evidence>
<comment type="caution">
    <text evidence="2">The sequence shown here is derived from an EMBL/GenBank/DDBJ whole genome shotgun (WGS) entry which is preliminary data.</text>
</comment>
<dbReference type="OrthoDB" id="3324896at2759"/>
<accession>A0A9P6H3S7</accession>
<dbReference type="Proteomes" id="UP000736335">
    <property type="component" value="Unassembled WGS sequence"/>
</dbReference>
<dbReference type="EMBL" id="WIUZ02000056">
    <property type="protein sequence ID" value="KAF9777277.1"/>
    <property type="molecule type" value="Genomic_DNA"/>
</dbReference>
<protein>
    <submittedName>
        <fullName evidence="2">Uncharacterized protein</fullName>
    </submittedName>
</protein>
<organism evidence="2 3">
    <name type="scientific">Thelephora terrestris</name>
    <dbReference type="NCBI Taxonomy" id="56493"/>
    <lineage>
        <taxon>Eukaryota</taxon>
        <taxon>Fungi</taxon>
        <taxon>Dikarya</taxon>
        <taxon>Basidiomycota</taxon>
        <taxon>Agaricomycotina</taxon>
        <taxon>Agaricomycetes</taxon>
        <taxon>Thelephorales</taxon>
        <taxon>Thelephoraceae</taxon>
        <taxon>Thelephora</taxon>
    </lineage>
</organism>
<reference evidence="2" key="2">
    <citation type="submission" date="2020-11" db="EMBL/GenBank/DDBJ databases">
        <authorList>
            <consortium name="DOE Joint Genome Institute"/>
            <person name="Kuo A."/>
            <person name="Miyauchi S."/>
            <person name="Kiss E."/>
            <person name="Drula E."/>
            <person name="Kohler A."/>
            <person name="Sanchez-Garcia M."/>
            <person name="Andreopoulos B."/>
            <person name="Barry K.W."/>
            <person name="Bonito G."/>
            <person name="Buee M."/>
            <person name="Carver A."/>
            <person name="Chen C."/>
            <person name="Cichocki N."/>
            <person name="Clum A."/>
            <person name="Culley D."/>
            <person name="Crous P.W."/>
            <person name="Fauchery L."/>
            <person name="Girlanda M."/>
            <person name="Hayes R."/>
            <person name="Keri Z."/>
            <person name="Labutti K."/>
            <person name="Lipzen A."/>
            <person name="Lombard V."/>
            <person name="Magnuson J."/>
            <person name="Maillard F."/>
            <person name="Morin E."/>
            <person name="Murat C."/>
            <person name="Nolan M."/>
            <person name="Ohm R."/>
            <person name="Pangilinan J."/>
            <person name="Pereira M."/>
            <person name="Perotto S."/>
            <person name="Peter M."/>
            <person name="Riley R."/>
            <person name="Sitrit Y."/>
            <person name="Stielow B."/>
            <person name="Szollosi G."/>
            <person name="Zifcakova L."/>
            <person name="Stursova M."/>
            <person name="Spatafora J.W."/>
            <person name="Tedersoo L."/>
            <person name="Vaario L.-M."/>
            <person name="Yamada A."/>
            <person name="Yan M."/>
            <person name="Wang P."/>
            <person name="Xu J."/>
            <person name="Bruns T."/>
            <person name="Baldrian P."/>
            <person name="Vilgalys R."/>
            <person name="Henrissat B."/>
            <person name="Grigoriev I.V."/>
            <person name="Hibbett D."/>
            <person name="Nagy L.G."/>
            <person name="Martin F.M."/>
        </authorList>
    </citation>
    <scope>NUCLEOTIDE SEQUENCE</scope>
    <source>
        <strain evidence="2">UH-Tt-Lm1</strain>
    </source>
</reference>
<keyword evidence="3" id="KW-1185">Reference proteome</keyword>
<sequence length="396" mass="44922">MSAATSNQPNDRGQKTASPRENPPLLRCTPMPHFVDSVNADNRLNSLPPNHRTLSCPWYLYDSVPPTSMYGYLGEGYSWNEQQGDLDDAEGEPSSDLYDQSDEDTAAVRVVAYRRKYVIAIPDTPKAMDSSLFQHKVSDVCQVDVHNVIRQPKPLYSQWMSTQPSPTKLGPPQSYTVHAGYRRVLVGFIREIEFVTKDHLDYQACLSRATYLIKILDKFAEELKMRASDVAFPYRFRSQVLNPILQRQCRGLPDEEDTAVKLQVGTRIDDAVEFYLRSDPLDPQLTRQTARQLLYVWPVRLSLSLLGMPCDQEVYLATLKNTLNLATARSSISNEEWEGQVLTEAERAIIRLERLEPYFDGLITIPGQRFPSPLQALRTDVLINSESSRHIPGGDN</sequence>
<dbReference type="AlphaFoldDB" id="A0A9P6H3S7"/>
<feature type="compositionally biased region" description="Polar residues" evidence="1">
    <location>
        <begin position="1"/>
        <end position="19"/>
    </location>
</feature>
<evidence type="ECO:0000313" key="2">
    <source>
        <dbReference type="EMBL" id="KAF9777277.1"/>
    </source>
</evidence>
<reference evidence="2" key="1">
    <citation type="journal article" date="2020" name="Nat. Commun.">
        <title>Large-scale genome sequencing of mycorrhizal fungi provides insights into the early evolution of symbiotic traits.</title>
        <authorList>
            <person name="Miyauchi S."/>
            <person name="Kiss E."/>
            <person name="Kuo A."/>
            <person name="Drula E."/>
            <person name="Kohler A."/>
            <person name="Sanchez-Garcia M."/>
            <person name="Morin E."/>
            <person name="Andreopoulos B."/>
            <person name="Barry K.W."/>
            <person name="Bonito G."/>
            <person name="Buee M."/>
            <person name="Carver A."/>
            <person name="Chen C."/>
            <person name="Cichocki N."/>
            <person name="Clum A."/>
            <person name="Culley D."/>
            <person name="Crous P.W."/>
            <person name="Fauchery L."/>
            <person name="Girlanda M."/>
            <person name="Hayes R.D."/>
            <person name="Keri Z."/>
            <person name="LaButti K."/>
            <person name="Lipzen A."/>
            <person name="Lombard V."/>
            <person name="Magnuson J."/>
            <person name="Maillard F."/>
            <person name="Murat C."/>
            <person name="Nolan M."/>
            <person name="Ohm R.A."/>
            <person name="Pangilinan J."/>
            <person name="Pereira M.F."/>
            <person name="Perotto S."/>
            <person name="Peter M."/>
            <person name="Pfister S."/>
            <person name="Riley R."/>
            <person name="Sitrit Y."/>
            <person name="Stielow J.B."/>
            <person name="Szollosi G."/>
            <person name="Zifcakova L."/>
            <person name="Stursova M."/>
            <person name="Spatafora J.W."/>
            <person name="Tedersoo L."/>
            <person name="Vaario L.M."/>
            <person name="Yamada A."/>
            <person name="Yan M."/>
            <person name="Wang P."/>
            <person name="Xu J."/>
            <person name="Bruns T."/>
            <person name="Baldrian P."/>
            <person name="Vilgalys R."/>
            <person name="Dunand C."/>
            <person name="Henrissat B."/>
            <person name="Grigoriev I.V."/>
            <person name="Hibbett D."/>
            <person name="Nagy L.G."/>
            <person name="Martin F.M."/>
        </authorList>
    </citation>
    <scope>NUCLEOTIDE SEQUENCE</scope>
    <source>
        <strain evidence="2">UH-Tt-Lm1</strain>
    </source>
</reference>
<proteinExistence type="predicted"/>
<feature type="region of interest" description="Disordered" evidence="1">
    <location>
        <begin position="1"/>
        <end position="26"/>
    </location>
</feature>
<evidence type="ECO:0000313" key="3">
    <source>
        <dbReference type="Proteomes" id="UP000736335"/>
    </source>
</evidence>
<gene>
    <name evidence="2" type="ORF">BJ322DRAFT_1025858</name>
</gene>
<name>A0A9P6H3S7_9AGAM</name>